<evidence type="ECO:0000313" key="2">
    <source>
        <dbReference type="Proteomes" id="UP000694843"/>
    </source>
</evidence>
<dbReference type="AlphaFoldDB" id="A0A8B7N212"/>
<organism evidence="2 3">
    <name type="scientific">Hyalella azteca</name>
    <name type="common">Amphipod</name>
    <dbReference type="NCBI Taxonomy" id="294128"/>
    <lineage>
        <taxon>Eukaryota</taxon>
        <taxon>Metazoa</taxon>
        <taxon>Ecdysozoa</taxon>
        <taxon>Arthropoda</taxon>
        <taxon>Crustacea</taxon>
        <taxon>Multicrustacea</taxon>
        <taxon>Malacostraca</taxon>
        <taxon>Eumalacostraca</taxon>
        <taxon>Peracarida</taxon>
        <taxon>Amphipoda</taxon>
        <taxon>Senticaudata</taxon>
        <taxon>Talitrida</taxon>
        <taxon>Talitroidea</taxon>
        <taxon>Hyalellidae</taxon>
        <taxon>Hyalella</taxon>
    </lineage>
</organism>
<dbReference type="OrthoDB" id="6405231at2759"/>
<gene>
    <name evidence="3" type="primary">LOC108665606</name>
</gene>
<feature type="signal peptide" evidence="1">
    <location>
        <begin position="1"/>
        <end position="20"/>
    </location>
</feature>
<dbReference type="KEGG" id="hazt:108665606"/>
<sequence length="384" mass="41693">MMRSSLVLTVTFIVLRSAVCQDVDVTSAGNSSGFDTCKAAAAEEPIATVVFKTLHLTTASGAPVVYELVIGSGSTQAEQVYSIDYFDPSSLIGRDRTPLPECARRAALADLPGFVWNGMCSGIAKLRASFCGCRLGRLESMELYVKPQYILLGGTDPLNDDPSKINATYWGTHVIKIESNFAHDFPDPELDPFWPRIELFKRDPELYKRGKAYTFKPEATDLESCRTTDPCGLVVRFSLPLPGLQPVILLKSCGQTITLPDLSGQNLYLLSHPGFGCRYFPNNPATNCTLTLKHATSSTASLKIVFSDANDVKGANSYDFVSADSCDGYSLEFDTDGAGSGANLDYCSSTTNEVEFKGQLTVILKGSSINNRPKIGFSCRIMNN</sequence>
<keyword evidence="1" id="KW-0732">Signal</keyword>
<protein>
    <submittedName>
        <fullName evidence="3">Uncharacterized protein LOC108665606</fullName>
    </submittedName>
</protein>
<feature type="chain" id="PRO_5037524941" evidence="1">
    <location>
        <begin position="21"/>
        <end position="384"/>
    </location>
</feature>
<name>A0A8B7N212_HYAAZ</name>
<accession>A0A8B7N212</accession>
<keyword evidence="2" id="KW-1185">Reference proteome</keyword>
<reference evidence="3" key="1">
    <citation type="submission" date="2025-08" db="UniProtKB">
        <authorList>
            <consortium name="RefSeq"/>
        </authorList>
    </citation>
    <scope>IDENTIFICATION</scope>
    <source>
        <tissue evidence="3">Whole organism</tissue>
    </source>
</reference>
<dbReference type="RefSeq" id="XP_018007871.2">
    <property type="nucleotide sequence ID" value="XM_018152382.2"/>
</dbReference>
<dbReference type="GeneID" id="108665606"/>
<dbReference type="Proteomes" id="UP000694843">
    <property type="component" value="Unplaced"/>
</dbReference>
<evidence type="ECO:0000313" key="3">
    <source>
        <dbReference type="RefSeq" id="XP_018007871.2"/>
    </source>
</evidence>
<proteinExistence type="predicted"/>
<evidence type="ECO:0000256" key="1">
    <source>
        <dbReference type="SAM" id="SignalP"/>
    </source>
</evidence>